<protein>
    <submittedName>
        <fullName evidence="1">Uncharacterized protein</fullName>
    </submittedName>
</protein>
<accession>A0A164MCY1</accession>
<keyword evidence="2" id="KW-1185">Reference proteome</keyword>
<evidence type="ECO:0000313" key="2">
    <source>
        <dbReference type="Proteomes" id="UP000076858"/>
    </source>
</evidence>
<reference evidence="1 2" key="1">
    <citation type="submission" date="2016-03" db="EMBL/GenBank/DDBJ databases">
        <title>EvidentialGene: Evidence-directed Construction of Genes on Genomes.</title>
        <authorList>
            <person name="Gilbert D.G."/>
            <person name="Choi J.-H."/>
            <person name="Mockaitis K."/>
            <person name="Colbourne J."/>
            <person name="Pfrender M."/>
        </authorList>
    </citation>
    <scope>NUCLEOTIDE SEQUENCE [LARGE SCALE GENOMIC DNA]</scope>
    <source>
        <strain evidence="1 2">Xinb3</strain>
        <tissue evidence="1">Complete organism</tissue>
    </source>
</reference>
<proteinExistence type="predicted"/>
<name>A0A164MCY1_9CRUS</name>
<comment type="caution">
    <text evidence="1">The sequence shown here is derived from an EMBL/GenBank/DDBJ whole genome shotgun (WGS) entry which is preliminary data.</text>
</comment>
<sequence>MSSHPVEKSTVRLFPPRRSIWCWCRVRNSSSGPPKPTGLAQVSRIRWPNSLSDGRDGVARLAKPRGEG</sequence>
<evidence type="ECO:0000313" key="1">
    <source>
        <dbReference type="EMBL" id="KZS04943.1"/>
    </source>
</evidence>
<gene>
    <name evidence="1" type="ORF">APZ42_031907</name>
</gene>
<dbReference type="Proteomes" id="UP000076858">
    <property type="component" value="Unassembled WGS sequence"/>
</dbReference>
<organism evidence="1 2">
    <name type="scientific">Daphnia magna</name>
    <dbReference type="NCBI Taxonomy" id="35525"/>
    <lineage>
        <taxon>Eukaryota</taxon>
        <taxon>Metazoa</taxon>
        <taxon>Ecdysozoa</taxon>
        <taxon>Arthropoda</taxon>
        <taxon>Crustacea</taxon>
        <taxon>Branchiopoda</taxon>
        <taxon>Diplostraca</taxon>
        <taxon>Cladocera</taxon>
        <taxon>Anomopoda</taxon>
        <taxon>Daphniidae</taxon>
        <taxon>Daphnia</taxon>
    </lineage>
</organism>
<dbReference type="EMBL" id="LRGB01003024">
    <property type="protein sequence ID" value="KZS04943.1"/>
    <property type="molecule type" value="Genomic_DNA"/>
</dbReference>
<dbReference type="AlphaFoldDB" id="A0A164MCY1"/>